<evidence type="ECO:0000256" key="1">
    <source>
        <dbReference type="SAM" id="SignalP"/>
    </source>
</evidence>
<evidence type="ECO:0000313" key="2">
    <source>
        <dbReference type="EMBL" id="SEL21290.1"/>
    </source>
</evidence>
<keyword evidence="3" id="KW-1185">Reference proteome</keyword>
<reference evidence="3" key="1">
    <citation type="submission" date="2016-10" db="EMBL/GenBank/DDBJ databases">
        <authorList>
            <person name="Varghese N."/>
            <person name="Submissions S."/>
        </authorList>
    </citation>
    <scope>NUCLEOTIDE SEQUENCE [LARGE SCALE GENOMIC DNA]</scope>
    <source>
        <strain evidence="3">DSM 16471</strain>
    </source>
</reference>
<keyword evidence="1" id="KW-0732">Signal</keyword>
<feature type="chain" id="PRO_5011668692" evidence="1">
    <location>
        <begin position="21"/>
        <end position="102"/>
    </location>
</feature>
<dbReference type="Proteomes" id="UP000198990">
    <property type="component" value="Unassembled WGS sequence"/>
</dbReference>
<evidence type="ECO:0000313" key="3">
    <source>
        <dbReference type="Proteomes" id="UP000198990"/>
    </source>
</evidence>
<organism evidence="2 3">
    <name type="scientific">Maribacter orientalis</name>
    <dbReference type="NCBI Taxonomy" id="228957"/>
    <lineage>
        <taxon>Bacteria</taxon>
        <taxon>Pseudomonadati</taxon>
        <taxon>Bacteroidota</taxon>
        <taxon>Flavobacteriia</taxon>
        <taxon>Flavobacteriales</taxon>
        <taxon>Flavobacteriaceae</taxon>
        <taxon>Maribacter</taxon>
    </lineage>
</organism>
<gene>
    <name evidence="2" type="ORF">SAMN04488008_103144</name>
</gene>
<dbReference type="RefSeq" id="WP_091622240.1">
    <property type="nucleotide sequence ID" value="NZ_FNZN01000003.1"/>
</dbReference>
<name>A0A1H7NCQ4_9FLAO</name>
<feature type="signal peptide" evidence="1">
    <location>
        <begin position="1"/>
        <end position="20"/>
    </location>
</feature>
<dbReference type="STRING" id="228957.SAMN04488008_103144"/>
<dbReference type="EMBL" id="FNZN01000003">
    <property type="protein sequence ID" value="SEL21290.1"/>
    <property type="molecule type" value="Genomic_DNA"/>
</dbReference>
<accession>A0A1H7NCQ4</accession>
<proteinExistence type="predicted"/>
<protein>
    <submittedName>
        <fullName evidence="2">Uncharacterized protein</fullName>
    </submittedName>
</protein>
<sequence length="102" mass="11600">MKSILVVLFVALTSLSSVYCQDEEKMNGTLVGFEDGVYVFTDKDGYNAEFANIIDEVSQKYNLTDKTYIGKQFIITFIVETEMDEYDEEIQVSTIIALTMPQ</sequence>
<dbReference type="OrthoDB" id="1453558at2"/>
<dbReference type="AlphaFoldDB" id="A0A1H7NCQ4"/>